<evidence type="ECO:0000256" key="1">
    <source>
        <dbReference type="SAM" id="Phobius"/>
    </source>
</evidence>
<proteinExistence type="predicted"/>
<keyword evidence="3" id="KW-1185">Reference proteome</keyword>
<feature type="transmembrane region" description="Helical" evidence="1">
    <location>
        <begin position="81"/>
        <end position="101"/>
    </location>
</feature>
<keyword evidence="1" id="KW-0812">Transmembrane</keyword>
<feature type="transmembrane region" description="Helical" evidence="1">
    <location>
        <begin position="195"/>
        <end position="212"/>
    </location>
</feature>
<feature type="transmembrane region" description="Helical" evidence="1">
    <location>
        <begin position="167"/>
        <end position="188"/>
    </location>
</feature>
<dbReference type="AlphaFoldDB" id="A0A2A2D739"/>
<sequence length="281" mass="29561">MAVPVGRPAVTPPPVRFADLVAAEWIKIRSLRSTSWTLALVTLVVIGAAVAAAMADYNNFPGYSPETQREHPFSLHDAFPAAGYMSLMLAAGCVGAVTATGEYGSGLIRTTTVAVPARGAVVAAKAVVTAALWTVVGLSVAACSFAVSQTILSGRDAGITLGHPGAVRALVASALLAPVCALLGLGLGFLIRHSATAMVTTTFTLLMLPMFFSTEKRWSAEVRNMMVDSAWQRLTMDWVPSQADSLIPLHTATLTQSWVAYALWPTAAVALALVLVRRRDV</sequence>
<reference evidence="2 3" key="1">
    <citation type="submission" date="2017-08" db="EMBL/GenBank/DDBJ databases">
        <title>Genome sequence of Streptomyces albireticuli NRRL B-1670.</title>
        <authorList>
            <person name="Graham D.E."/>
            <person name="Mahan K.M."/>
            <person name="Klingeman D.M."/>
            <person name="Hettich R.L."/>
            <person name="Parry R.J."/>
            <person name="Spain J.C."/>
        </authorList>
    </citation>
    <scope>NUCLEOTIDE SEQUENCE [LARGE SCALE GENOMIC DNA]</scope>
    <source>
        <strain evidence="2 3">NRRL B-1670</strain>
    </source>
</reference>
<keyword evidence="1" id="KW-0472">Membrane</keyword>
<keyword evidence="1" id="KW-1133">Transmembrane helix</keyword>
<accession>A0A2A2D739</accession>
<feature type="transmembrane region" description="Helical" evidence="1">
    <location>
        <begin position="122"/>
        <end position="147"/>
    </location>
</feature>
<dbReference type="Proteomes" id="UP000218944">
    <property type="component" value="Unassembled WGS sequence"/>
</dbReference>
<dbReference type="EMBL" id="NSJV01000397">
    <property type="protein sequence ID" value="PAU47150.1"/>
    <property type="molecule type" value="Genomic_DNA"/>
</dbReference>
<comment type="caution">
    <text evidence="2">The sequence shown here is derived from an EMBL/GenBank/DDBJ whole genome shotgun (WGS) entry which is preliminary data.</text>
</comment>
<organism evidence="2 3">
    <name type="scientific">Streptomyces albireticuli</name>
    <dbReference type="NCBI Taxonomy" id="1940"/>
    <lineage>
        <taxon>Bacteria</taxon>
        <taxon>Bacillati</taxon>
        <taxon>Actinomycetota</taxon>
        <taxon>Actinomycetes</taxon>
        <taxon>Kitasatosporales</taxon>
        <taxon>Streptomycetaceae</taxon>
        <taxon>Streptomyces</taxon>
    </lineage>
</organism>
<evidence type="ECO:0000313" key="3">
    <source>
        <dbReference type="Proteomes" id="UP000218944"/>
    </source>
</evidence>
<protein>
    <submittedName>
        <fullName evidence="2">ABC transporter permease</fullName>
    </submittedName>
</protein>
<name>A0A2A2D739_9ACTN</name>
<feature type="transmembrane region" description="Helical" evidence="1">
    <location>
        <begin position="258"/>
        <end position="276"/>
    </location>
</feature>
<evidence type="ECO:0000313" key="2">
    <source>
        <dbReference type="EMBL" id="PAU47150.1"/>
    </source>
</evidence>
<feature type="transmembrane region" description="Helical" evidence="1">
    <location>
        <begin position="36"/>
        <end position="55"/>
    </location>
</feature>
<gene>
    <name evidence="2" type="ORF">CK936_20295</name>
</gene>